<feature type="compositionally biased region" description="Polar residues" evidence="1">
    <location>
        <begin position="63"/>
        <end position="77"/>
    </location>
</feature>
<evidence type="ECO:0000313" key="3">
    <source>
        <dbReference type="Proteomes" id="UP000800038"/>
    </source>
</evidence>
<organism evidence="2 3">
    <name type="scientific">Clathrospora elynae</name>
    <dbReference type="NCBI Taxonomy" id="706981"/>
    <lineage>
        <taxon>Eukaryota</taxon>
        <taxon>Fungi</taxon>
        <taxon>Dikarya</taxon>
        <taxon>Ascomycota</taxon>
        <taxon>Pezizomycotina</taxon>
        <taxon>Dothideomycetes</taxon>
        <taxon>Pleosporomycetidae</taxon>
        <taxon>Pleosporales</taxon>
        <taxon>Diademaceae</taxon>
        <taxon>Clathrospora</taxon>
    </lineage>
</organism>
<dbReference type="OrthoDB" id="3691470at2759"/>
<evidence type="ECO:0000256" key="1">
    <source>
        <dbReference type="SAM" id="MobiDB-lite"/>
    </source>
</evidence>
<proteinExistence type="predicted"/>
<accession>A0A6A5SM75</accession>
<feature type="region of interest" description="Disordered" evidence="1">
    <location>
        <begin position="37"/>
        <end position="111"/>
    </location>
</feature>
<sequence length="475" mass="52166">MSPQQTPVQLERLRERITAIKQNTSYLAAKLTDSFGKKSLGRKGDSARRKIAESLRAQFPAHQANSSDADNSGNGMQYDSPGSFDNETRAIESAGSKAKSDSMDPMVREGVGERESWRGEYSLNSARMRKLKLAELEEKYIKGGKFATVGRAQGKELSSILQSSFADPLDDDVEQQQQQMITPGPSPSPNPSLTTTNPYASPSPVQEEEGETVYETSAKSGTTQPPTNPSPQISNPHSNWSSIHPITPSPTFSTFPIYNGAPISPIQPFDPSTFDPKDYTRPEGEHSREWFDRDIGSARHPFYGTTPEQRRRWWDGLSGYTRSSSGFTRGSPMPLRQEVEPMSLGGGDEGRESLDEPMQYHDRLLGSASQSCESVGGEVEPVSLGGGEGRGSGSGSEVEPVQYHGRMLGSASQSYKRVENEASPVSLNDVNGKGMSRGEASPVQYHDRLLRSASRSCERVESEEDIQQRYLEIRN</sequence>
<feature type="compositionally biased region" description="Basic and acidic residues" evidence="1">
    <location>
        <begin position="275"/>
        <end position="288"/>
    </location>
</feature>
<protein>
    <submittedName>
        <fullName evidence="2">Uncharacterized protein</fullName>
    </submittedName>
</protein>
<feature type="region of interest" description="Disordered" evidence="1">
    <location>
        <begin position="374"/>
        <end position="399"/>
    </location>
</feature>
<keyword evidence="3" id="KW-1185">Reference proteome</keyword>
<feature type="compositionally biased region" description="Polar residues" evidence="1">
    <location>
        <begin position="214"/>
        <end position="240"/>
    </location>
</feature>
<evidence type="ECO:0000313" key="2">
    <source>
        <dbReference type="EMBL" id="KAF1941755.1"/>
    </source>
</evidence>
<reference evidence="2" key="1">
    <citation type="journal article" date="2020" name="Stud. Mycol.">
        <title>101 Dothideomycetes genomes: a test case for predicting lifestyles and emergence of pathogens.</title>
        <authorList>
            <person name="Haridas S."/>
            <person name="Albert R."/>
            <person name="Binder M."/>
            <person name="Bloem J."/>
            <person name="Labutti K."/>
            <person name="Salamov A."/>
            <person name="Andreopoulos B."/>
            <person name="Baker S."/>
            <person name="Barry K."/>
            <person name="Bills G."/>
            <person name="Bluhm B."/>
            <person name="Cannon C."/>
            <person name="Castanera R."/>
            <person name="Culley D."/>
            <person name="Daum C."/>
            <person name="Ezra D."/>
            <person name="Gonzalez J."/>
            <person name="Henrissat B."/>
            <person name="Kuo A."/>
            <person name="Liang C."/>
            <person name="Lipzen A."/>
            <person name="Lutzoni F."/>
            <person name="Magnuson J."/>
            <person name="Mondo S."/>
            <person name="Nolan M."/>
            <person name="Ohm R."/>
            <person name="Pangilinan J."/>
            <person name="Park H.-J."/>
            <person name="Ramirez L."/>
            <person name="Alfaro M."/>
            <person name="Sun H."/>
            <person name="Tritt A."/>
            <person name="Yoshinaga Y."/>
            <person name="Zwiers L.-H."/>
            <person name="Turgeon B."/>
            <person name="Goodwin S."/>
            <person name="Spatafora J."/>
            <person name="Crous P."/>
            <person name="Grigoriev I."/>
        </authorList>
    </citation>
    <scope>NUCLEOTIDE SEQUENCE</scope>
    <source>
        <strain evidence="2">CBS 161.51</strain>
    </source>
</reference>
<name>A0A6A5SM75_9PLEO</name>
<feature type="region of interest" description="Disordered" evidence="1">
    <location>
        <begin position="171"/>
        <end position="245"/>
    </location>
</feature>
<dbReference type="EMBL" id="ML976043">
    <property type="protein sequence ID" value="KAF1941755.1"/>
    <property type="molecule type" value="Genomic_DNA"/>
</dbReference>
<feature type="region of interest" description="Disordered" evidence="1">
    <location>
        <begin position="323"/>
        <end position="354"/>
    </location>
</feature>
<feature type="compositionally biased region" description="Basic and acidic residues" evidence="1">
    <location>
        <begin position="98"/>
        <end position="111"/>
    </location>
</feature>
<feature type="region of interest" description="Disordered" evidence="1">
    <location>
        <begin position="412"/>
        <end position="443"/>
    </location>
</feature>
<feature type="region of interest" description="Disordered" evidence="1">
    <location>
        <begin position="263"/>
        <end position="288"/>
    </location>
</feature>
<feature type="compositionally biased region" description="Basic and acidic residues" evidence="1">
    <location>
        <begin position="42"/>
        <end position="53"/>
    </location>
</feature>
<gene>
    <name evidence="2" type="ORF">EJ02DRAFT_191622</name>
</gene>
<dbReference type="Proteomes" id="UP000800038">
    <property type="component" value="Unassembled WGS sequence"/>
</dbReference>
<feature type="compositionally biased region" description="Gly residues" evidence="1">
    <location>
        <begin position="384"/>
        <end position="394"/>
    </location>
</feature>
<dbReference type="AlphaFoldDB" id="A0A6A5SM75"/>